<protein>
    <submittedName>
        <fullName evidence="1">Uncharacterized protein</fullName>
    </submittedName>
</protein>
<evidence type="ECO:0000313" key="1">
    <source>
        <dbReference type="EMBL" id="KKK65966.1"/>
    </source>
</evidence>
<name>A0A0F9A184_9ZZZZ</name>
<comment type="caution">
    <text evidence="1">The sequence shown here is derived from an EMBL/GenBank/DDBJ whole genome shotgun (WGS) entry which is preliminary data.</text>
</comment>
<dbReference type="AlphaFoldDB" id="A0A0F9A184"/>
<proteinExistence type="predicted"/>
<reference evidence="1" key="1">
    <citation type="journal article" date="2015" name="Nature">
        <title>Complex archaea that bridge the gap between prokaryotes and eukaryotes.</title>
        <authorList>
            <person name="Spang A."/>
            <person name="Saw J.H."/>
            <person name="Jorgensen S.L."/>
            <person name="Zaremba-Niedzwiedzka K."/>
            <person name="Martijn J."/>
            <person name="Lind A.E."/>
            <person name="van Eijk R."/>
            <person name="Schleper C."/>
            <person name="Guy L."/>
            <person name="Ettema T.J."/>
        </authorList>
    </citation>
    <scope>NUCLEOTIDE SEQUENCE</scope>
</reference>
<gene>
    <name evidence="1" type="ORF">LCGC14_2968850</name>
</gene>
<organism evidence="1">
    <name type="scientific">marine sediment metagenome</name>
    <dbReference type="NCBI Taxonomy" id="412755"/>
    <lineage>
        <taxon>unclassified sequences</taxon>
        <taxon>metagenomes</taxon>
        <taxon>ecological metagenomes</taxon>
    </lineage>
</organism>
<accession>A0A0F9A184</accession>
<feature type="non-terminal residue" evidence="1">
    <location>
        <position position="1"/>
    </location>
</feature>
<sequence>AAGGGTAGFKTLQLYRGVSVATHALLLRGTASPEGDGWNSQYEVPYCFHAGSPEPVFRKGQPAGLALGFTTIEDPNAASAAERFGQLIVQHQDPI</sequence>
<dbReference type="EMBL" id="LAZR01060304">
    <property type="protein sequence ID" value="KKK65966.1"/>
    <property type="molecule type" value="Genomic_DNA"/>
</dbReference>